<dbReference type="STRING" id="692370.A6F68_00537"/>
<evidence type="ECO:0000256" key="1">
    <source>
        <dbReference type="SAM" id="Phobius"/>
    </source>
</evidence>
<dbReference type="AlphaFoldDB" id="A0A1B2AAB4"/>
<feature type="transmembrane region" description="Helical" evidence="1">
    <location>
        <begin position="101"/>
        <end position="126"/>
    </location>
</feature>
<dbReference type="EMBL" id="CP016591">
    <property type="protein sequence ID" value="ANY19072.1"/>
    <property type="molecule type" value="Genomic_DNA"/>
</dbReference>
<dbReference type="RefSeq" id="WP_067675986.1">
    <property type="nucleotide sequence ID" value="NZ_CP016591.1"/>
</dbReference>
<keyword evidence="1" id="KW-0472">Membrane</keyword>
<dbReference type="OrthoDB" id="648493at2"/>
<dbReference type="KEGG" id="ado:A6F68_00537"/>
<evidence type="ECO:0000313" key="3">
    <source>
        <dbReference type="Proteomes" id="UP000092932"/>
    </source>
</evidence>
<name>A0A1B2AAB4_9SPHN</name>
<feature type="transmembrane region" description="Helical" evidence="1">
    <location>
        <begin position="202"/>
        <end position="220"/>
    </location>
</feature>
<sequence length="274" mass="30115">MPYRHAHYYVGFVLLVILTGFWASYFAPIGSVPLAFHVHAVTAMTWLGFLIVQHVSIHRRMNALHRQVGLASFALFPLLIVGLTMIINFSADRLAANEGEFIAYAGPSFAIGMVIAIVAYLTLFYLALKNRRNVKLHAGYMLATPLILFESPFSRVMGDYLPWMNVIGSEGPQAIFDTIAISDTLATIFALALYFRDRKNGAPWLVASAFMMTQAVVMWVTPGSAAVREIFRAYAAVPDAVTLSVAALLGLAACWFGWKAAPSRPRRPEMPAAA</sequence>
<reference evidence="2 3" key="1">
    <citation type="submission" date="2016-07" db="EMBL/GenBank/DDBJ databases">
        <title>Complete genome sequence of Altererythrobacter dongtanensis KCTC 22672, a type strain with esterase isolated from tidal flat.</title>
        <authorList>
            <person name="Cheng H."/>
            <person name="Wu Y.-H."/>
            <person name="Zhou P."/>
            <person name="Huo Y.-Y."/>
            <person name="Wang C.-S."/>
            <person name="Xu X.-W."/>
        </authorList>
    </citation>
    <scope>NUCLEOTIDE SEQUENCE [LARGE SCALE GENOMIC DNA]</scope>
    <source>
        <strain evidence="2 3">KCTC 22672</strain>
    </source>
</reference>
<keyword evidence="1" id="KW-0812">Transmembrane</keyword>
<evidence type="ECO:0000313" key="2">
    <source>
        <dbReference type="EMBL" id="ANY19072.1"/>
    </source>
</evidence>
<dbReference type="PATRIC" id="fig|692370.5.peg.553"/>
<feature type="transmembrane region" description="Helical" evidence="1">
    <location>
        <begin position="7"/>
        <end position="28"/>
    </location>
</feature>
<protein>
    <submittedName>
        <fullName evidence="2">Uncharacterized protein</fullName>
    </submittedName>
</protein>
<keyword evidence="3" id="KW-1185">Reference proteome</keyword>
<dbReference type="Proteomes" id="UP000092932">
    <property type="component" value="Chromosome"/>
</dbReference>
<feature type="transmembrane region" description="Helical" evidence="1">
    <location>
        <begin position="174"/>
        <end position="195"/>
    </location>
</feature>
<feature type="transmembrane region" description="Helical" evidence="1">
    <location>
        <begin position="240"/>
        <end position="258"/>
    </location>
</feature>
<feature type="transmembrane region" description="Helical" evidence="1">
    <location>
        <begin position="68"/>
        <end position="89"/>
    </location>
</feature>
<organism evidence="2 3">
    <name type="scientific">Tsuneonella dongtanensis</name>
    <dbReference type="NCBI Taxonomy" id="692370"/>
    <lineage>
        <taxon>Bacteria</taxon>
        <taxon>Pseudomonadati</taxon>
        <taxon>Pseudomonadota</taxon>
        <taxon>Alphaproteobacteria</taxon>
        <taxon>Sphingomonadales</taxon>
        <taxon>Erythrobacteraceae</taxon>
        <taxon>Tsuneonella</taxon>
    </lineage>
</organism>
<gene>
    <name evidence="2" type="ORF">A6F68_00537</name>
</gene>
<proteinExistence type="predicted"/>
<keyword evidence="1" id="KW-1133">Transmembrane helix</keyword>
<accession>A0A1B2AAB4</accession>
<feature type="transmembrane region" description="Helical" evidence="1">
    <location>
        <begin position="34"/>
        <end position="56"/>
    </location>
</feature>
<feature type="transmembrane region" description="Helical" evidence="1">
    <location>
        <begin position="138"/>
        <end position="154"/>
    </location>
</feature>